<organism evidence="3 4">
    <name type="scientific">Scomber scombrus</name>
    <name type="common">Atlantic mackerel</name>
    <name type="synonym">Scomber vernalis</name>
    <dbReference type="NCBI Taxonomy" id="13677"/>
    <lineage>
        <taxon>Eukaryota</taxon>
        <taxon>Metazoa</taxon>
        <taxon>Chordata</taxon>
        <taxon>Craniata</taxon>
        <taxon>Vertebrata</taxon>
        <taxon>Euteleostomi</taxon>
        <taxon>Actinopterygii</taxon>
        <taxon>Neopterygii</taxon>
        <taxon>Teleostei</taxon>
        <taxon>Neoteleostei</taxon>
        <taxon>Acanthomorphata</taxon>
        <taxon>Pelagiaria</taxon>
        <taxon>Scombriformes</taxon>
        <taxon>Scombridae</taxon>
        <taxon>Scomber</taxon>
    </lineage>
</organism>
<feature type="compositionally biased region" description="Low complexity" evidence="1">
    <location>
        <begin position="190"/>
        <end position="210"/>
    </location>
</feature>
<dbReference type="PANTHER" id="PTHR47272:SF2">
    <property type="entry name" value="PIGGYBAC TRANSPOSABLE ELEMENT-DERIVED PROTEIN 3-LIKE"/>
    <property type="match status" value="1"/>
</dbReference>
<dbReference type="InterPro" id="IPR029526">
    <property type="entry name" value="PGBD"/>
</dbReference>
<proteinExistence type="predicted"/>
<dbReference type="Proteomes" id="UP001314229">
    <property type="component" value="Unassembled WGS sequence"/>
</dbReference>
<dbReference type="PANTHER" id="PTHR47272">
    <property type="entry name" value="DDE_TNP_1_7 DOMAIN-CONTAINING PROTEIN"/>
    <property type="match status" value="1"/>
</dbReference>
<evidence type="ECO:0000259" key="2">
    <source>
        <dbReference type="Pfam" id="PF13843"/>
    </source>
</evidence>
<keyword evidence="4" id="KW-1185">Reference proteome</keyword>
<feature type="domain" description="PiggyBac transposable element-derived protein" evidence="2">
    <location>
        <begin position="10"/>
        <end position="156"/>
    </location>
</feature>
<sequence>MGVTSQTVSVLASTMSSSSPKNIFADNYFSGQDIVRYLKSKNCRYTGTVRDNRTGNAPLRPIKEMRKKAVPRGTCDYITSDDGILIVRWKDNKVVTLMSTDMGVEPWSSVYSYNANMGGIDKSDMLVHLYRNPLRAKRWYMRLFAYAIDVNLTNAWIMYRRDSKALCVNDGLSLKNFRIQVFKTASSSKSMTSRPRRSSAPMPGSSSTSADIPKSIRGHRSHVPHYSVRFDVSLFHAPVYSNSRQTCKQCNARKGNIMRSNLVCRACQLHLCVNAERNCFVKYHEAVV</sequence>
<evidence type="ECO:0000313" key="4">
    <source>
        <dbReference type="Proteomes" id="UP001314229"/>
    </source>
</evidence>
<evidence type="ECO:0000256" key="1">
    <source>
        <dbReference type="SAM" id="MobiDB-lite"/>
    </source>
</evidence>
<dbReference type="EMBL" id="CAWUFR010000294">
    <property type="protein sequence ID" value="CAK6975313.1"/>
    <property type="molecule type" value="Genomic_DNA"/>
</dbReference>
<evidence type="ECO:0000313" key="3">
    <source>
        <dbReference type="EMBL" id="CAK6975313.1"/>
    </source>
</evidence>
<name>A0AAV1PV55_SCOSC</name>
<protein>
    <submittedName>
        <fullName evidence="3">PiggyBac transposable element-derived protein 2-like</fullName>
    </submittedName>
</protein>
<accession>A0AAV1PV55</accession>
<dbReference type="AlphaFoldDB" id="A0AAV1PV55"/>
<reference evidence="3 4" key="1">
    <citation type="submission" date="2024-01" db="EMBL/GenBank/DDBJ databases">
        <authorList>
            <person name="Alioto T."/>
            <person name="Alioto T."/>
            <person name="Gomez Garrido J."/>
        </authorList>
    </citation>
    <scope>NUCLEOTIDE SEQUENCE [LARGE SCALE GENOMIC DNA]</scope>
</reference>
<dbReference type="Pfam" id="PF13843">
    <property type="entry name" value="DDE_Tnp_1_7"/>
    <property type="match status" value="1"/>
</dbReference>
<feature type="region of interest" description="Disordered" evidence="1">
    <location>
        <begin position="188"/>
        <end position="216"/>
    </location>
</feature>
<gene>
    <name evidence="3" type="ORF">FSCOSCO3_A020461</name>
</gene>
<comment type="caution">
    <text evidence="3">The sequence shown here is derived from an EMBL/GenBank/DDBJ whole genome shotgun (WGS) entry which is preliminary data.</text>
</comment>